<reference evidence="1" key="2">
    <citation type="submission" date="2018-04" db="EMBL/GenBank/DDBJ databases">
        <title>OnivRS2 (Oryza nivara Reference Sequence Version 2).</title>
        <authorList>
            <person name="Zhang J."/>
            <person name="Kudrna D."/>
            <person name="Lee S."/>
            <person name="Talag J."/>
            <person name="Rajasekar S."/>
            <person name="Welchert J."/>
            <person name="Hsing Y.-I."/>
            <person name="Wing R.A."/>
        </authorList>
    </citation>
    <scope>NUCLEOTIDE SEQUENCE [LARGE SCALE GENOMIC DNA]</scope>
    <source>
        <strain evidence="1">SL10</strain>
    </source>
</reference>
<sequence length="101" mass="11383">MRYFHTAASRFPVTRTRNEAHAAAAETRLISAIWEARHAVRVHRDYQAQSRRREVAWEAKQILSTATEEVDAASVAVRRMRDALAAEEQIVREAIGEAAAP</sequence>
<protein>
    <submittedName>
        <fullName evidence="1">Uncharacterized protein</fullName>
    </submittedName>
</protein>
<reference evidence="1" key="1">
    <citation type="submission" date="2015-04" db="UniProtKB">
        <authorList>
            <consortium name="EnsemblPlants"/>
        </authorList>
    </citation>
    <scope>IDENTIFICATION</scope>
    <source>
        <strain evidence="1">SL10</strain>
    </source>
</reference>
<dbReference type="Proteomes" id="UP000006591">
    <property type="component" value="Chromosome 3"/>
</dbReference>
<organism evidence="1">
    <name type="scientific">Oryza nivara</name>
    <name type="common">Indian wild rice</name>
    <name type="synonym">Oryza sativa f. spontanea</name>
    <dbReference type="NCBI Taxonomy" id="4536"/>
    <lineage>
        <taxon>Eukaryota</taxon>
        <taxon>Viridiplantae</taxon>
        <taxon>Streptophyta</taxon>
        <taxon>Embryophyta</taxon>
        <taxon>Tracheophyta</taxon>
        <taxon>Spermatophyta</taxon>
        <taxon>Magnoliopsida</taxon>
        <taxon>Liliopsida</taxon>
        <taxon>Poales</taxon>
        <taxon>Poaceae</taxon>
        <taxon>BOP clade</taxon>
        <taxon>Oryzoideae</taxon>
        <taxon>Oryzeae</taxon>
        <taxon>Oryzinae</taxon>
        <taxon>Oryza</taxon>
    </lineage>
</organism>
<evidence type="ECO:0000313" key="2">
    <source>
        <dbReference type="Proteomes" id="UP000006591"/>
    </source>
</evidence>
<dbReference type="EnsemblPlants" id="ONIVA03G23350.1">
    <property type="protein sequence ID" value="ONIVA03G23350.1"/>
    <property type="gene ID" value="ONIVA03G23350"/>
</dbReference>
<keyword evidence="2" id="KW-1185">Reference proteome</keyword>
<accession>A0A0E0GP51</accession>
<dbReference type="Gramene" id="ONIVA03G23350.1">
    <property type="protein sequence ID" value="ONIVA03G23350.1"/>
    <property type="gene ID" value="ONIVA03G23350"/>
</dbReference>
<dbReference type="HOGENOM" id="CLU_2296241_0_0_1"/>
<name>A0A0E0GP51_ORYNI</name>
<proteinExistence type="predicted"/>
<dbReference type="AlphaFoldDB" id="A0A0E0GP51"/>
<evidence type="ECO:0000313" key="1">
    <source>
        <dbReference type="EnsemblPlants" id="ONIVA03G23350.1"/>
    </source>
</evidence>